<protein>
    <recommendedName>
        <fullName evidence="3">Calmodulin-lysine N-methyltransferase</fullName>
        <ecNumber evidence="2">2.1.1.60</ecNumber>
    </recommendedName>
</protein>
<name>A0A6V7DQ93_9XANT</name>
<evidence type="ECO:0000256" key="3">
    <source>
        <dbReference type="ARBA" id="ARBA00020594"/>
    </source>
</evidence>
<dbReference type="AlphaFoldDB" id="A0A6V7DQ93"/>
<keyword evidence="5" id="KW-0489">Methyltransferase</keyword>
<dbReference type="InterPro" id="IPR025800">
    <property type="entry name" value="CaM-Lys-N-MeTrfase"/>
</dbReference>
<dbReference type="EMBL" id="LR828253">
    <property type="protein sequence ID" value="CAD0338601.1"/>
    <property type="molecule type" value="Genomic_DNA"/>
</dbReference>
<dbReference type="InterPro" id="IPR019410">
    <property type="entry name" value="Methyltransf_16"/>
</dbReference>
<evidence type="ECO:0000256" key="2">
    <source>
        <dbReference type="ARBA" id="ARBA00011914"/>
    </source>
</evidence>
<dbReference type="GO" id="GO:0018025">
    <property type="term" value="F:calmodulin-lysine N-methyltransferase activity"/>
    <property type="evidence" value="ECO:0007669"/>
    <property type="project" value="UniProtKB-EC"/>
</dbReference>
<dbReference type="Pfam" id="PF10294">
    <property type="entry name" value="Methyltransf_16"/>
    <property type="match status" value="1"/>
</dbReference>
<dbReference type="SUPFAM" id="SSF53335">
    <property type="entry name" value="S-adenosyl-L-methionine-dependent methyltransferases"/>
    <property type="match status" value="1"/>
</dbReference>
<dbReference type="InterPro" id="IPR029063">
    <property type="entry name" value="SAM-dependent_MTases_sf"/>
</dbReference>
<reference evidence="7" key="1">
    <citation type="submission" date="2020-07" db="EMBL/GenBank/DDBJ databases">
        <authorList>
            <person name="Pothier F. J."/>
        </authorList>
    </citation>
    <scope>NUCLEOTIDE SEQUENCE</scope>
    <source>
        <strain evidence="7">CFBP 8129</strain>
    </source>
</reference>
<proteinExistence type="predicted"/>
<comment type="subcellular location">
    <subcellularLocation>
        <location evidence="1">Cytoplasm</location>
    </subcellularLocation>
</comment>
<dbReference type="PANTHER" id="PTHR13539:SF3">
    <property type="entry name" value="CALMODULIN-LYSINE N-METHYLTRANSFERASE"/>
    <property type="match status" value="1"/>
</dbReference>
<dbReference type="EC" id="2.1.1.60" evidence="2"/>
<keyword evidence="4" id="KW-0963">Cytoplasm</keyword>
<dbReference type="EMBL" id="LR828253">
    <property type="protein sequence ID" value="CAD0338592.1"/>
    <property type="molecule type" value="Genomic_DNA"/>
</dbReference>
<evidence type="ECO:0000256" key="1">
    <source>
        <dbReference type="ARBA" id="ARBA00004496"/>
    </source>
</evidence>
<dbReference type="GO" id="GO:0032259">
    <property type="term" value="P:methylation"/>
    <property type="evidence" value="ECO:0007669"/>
    <property type="project" value="UniProtKB-KW"/>
</dbReference>
<evidence type="ECO:0000313" key="7">
    <source>
        <dbReference type="EMBL" id="CAD0338601.1"/>
    </source>
</evidence>
<organism evidence="7">
    <name type="scientific">Xanthomonas hortorum pv. gardneri</name>
    <dbReference type="NCBI Taxonomy" id="2754056"/>
    <lineage>
        <taxon>Bacteria</taxon>
        <taxon>Pseudomonadati</taxon>
        <taxon>Pseudomonadota</taxon>
        <taxon>Gammaproteobacteria</taxon>
        <taxon>Lysobacterales</taxon>
        <taxon>Lysobacteraceae</taxon>
        <taxon>Xanthomonas</taxon>
    </lineage>
</organism>
<accession>A0A6V7DQ93</accession>
<dbReference type="PANTHER" id="PTHR13539">
    <property type="entry name" value="CALMODULIN-LYSINE N-METHYLTRANSFERASE"/>
    <property type="match status" value="1"/>
</dbReference>
<evidence type="ECO:0000256" key="4">
    <source>
        <dbReference type="ARBA" id="ARBA00022490"/>
    </source>
</evidence>
<evidence type="ECO:0000256" key="5">
    <source>
        <dbReference type="ARBA" id="ARBA00022603"/>
    </source>
</evidence>
<dbReference type="GO" id="GO:0005737">
    <property type="term" value="C:cytoplasm"/>
    <property type="evidence" value="ECO:0007669"/>
    <property type="project" value="UniProtKB-SubCell"/>
</dbReference>
<keyword evidence="6" id="KW-0808">Transferase</keyword>
<sequence>MRGQQAAPAPRPAFLAPLRAFFSAPVPSSGDPCDITMPGYQTQIHELTFGQLTYVIRALADKQQYADPDESAADAGISSAQWSLFGQVWPAGQLLAEAMATRPIEGRRILELGCGLGLASLVLRRRGADVVASDHHPLAEVFLAYNAALNALESVPYRRLDWDTGAPNMGQFDMIIASDVLYETRHATMLAKLIPALAKPSCEIVISDPGRGNANALSRMLADIGFSLIAGDRQASVQVAKAPRLFVYRRNMDNWWPAGG</sequence>
<dbReference type="Gene3D" id="3.40.50.150">
    <property type="entry name" value="Vaccinia Virus protein VP39"/>
    <property type="match status" value="1"/>
</dbReference>
<evidence type="ECO:0000256" key="6">
    <source>
        <dbReference type="ARBA" id="ARBA00022679"/>
    </source>
</evidence>
<gene>
    <name evidence="7" type="ORF">CFBP8129_26220</name>
</gene>
<dbReference type="CDD" id="cd02440">
    <property type="entry name" value="AdoMet_MTases"/>
    <property type="match status" value="1"/>
</dbReference>